<sequence length="139" mass="15373">MSANVLLRYGFSLGSVWAQELEWHLMSPIALLGAAYALRHGEHVRVDVLYAQFRPRVRAAIDLFAGVAGLAVCVLVIWLSWRYVGVSFAQDEGSPNPGGIPFRWALKAFIPVGFALLLLQFTAETLRAFAQLRTAREAT</sequence>
<keyword evidence="4 9" id="KW-0997">Cell inner membrane</keyword>
<dbReference type="Pfam" id="PF04290">
    <property type="entry name" value="DctQ"/>
    <property type="match status" value="1"/>
</dbReference>
<keyword evidence="6 9" id="KW-1133">Transmembrane helix</keyword>
<feature type="transmembrane region" description="Helical" evidence="9">
    <location>
        <begin position="59"/>
        <end position="84"/>
    </location>
</feature>
<protein>
    <recommendedName>
        <fullName evidence="9">TRAP transporter small permease protein</fullName>
    </recommendedName>
</protein>
<feature type="domain" description="Tripartite ATP-independent periplasmic transporters DctQ component" evidence="10">
    <location>
        <begin position="2"/>
        <end position="129"/>
    </location>
</feature>
<evidence type="ECO:0000256" key="6">
    <source>
        <dbReference type="ARBA" id="ARBA00022989"/>
    </source>
</evidence>
<keyword evidence="5 9" id="KW-0812">Transmembrane</keyword>
<dbReference type="GO" id="GO:0022857">
    <property type="term" value="F:transmembrane transporter activity"/>
    <property type="evidence" value="ECO:0007669"/>
    <property type="project" value="UniProtKB-UniRule"/>
</dbReference>
<dbReference type="GO" id="GO:0005886">
    <property type="term" value="C:plasma membrane"/>
    <property type="evidence" value="ECO:0007669"/>
    <property type="project" value="UniProtKB-SubCell"/>
</dbReference>
<keyword evidence="7 9" id="KW-0472">Membrane</keyword>
<evidence type="ECO:0000256" key="3">
    <source>
        <dbReference type="ARBA" id="ARBA00022475"/>
    </source>
</evidence>
<evidence type="ECO:0000256" key="7">
    <source>
        <dbReference type="ARBA" id="ARBA00023136"/>
    </source>
</evidence>
<keyword evidence="3" id="KW-1003">Cell membrane</keyword>
<evidence type="ECO:0000256" key="2">
    <source>
        <dbReference type="ARBA" id="ARBA00022448"/>
    </source>
</evidence>
<reference evidence="12" key="1">
    <citation type="submission" date="2018-05" db="EMBL/GenBank/DDBJ databases">
        <authorList>
            <person name="Du Z."/>
            <person name="Wang X."/>
        </authorList>
    </citation>
    <scope>NUCLEOTIDE SEQUENCE [LARGE SCALE GENOMIC DNA]</scope>
    <source>
        <strain evidence="12">CQN31</strain>
    </source>
</reference>
<evidence type="ECO:0000313" key="12">
    <source>
        <dbReference type="Proteomes" id="UP000245765"/>
    </source>
</evidence>
<evidence type="ECO:0000256" key="9">
    <source>
        <dbReference type="RuleBase" id="RU369079"/>
    </source>
</evidence>
<proteinExistence type="inferred from homology"/>
<accession>A0A317F6Y6</accession>
<dbReference type="PANTHER" id="PTHR35011">
    <property type="entry name" value="2,3-DIKETO-L-GULONATE TRAP TRANSPORTER SMALL PERMEASE PROTEIN YIAM"/>
    <property type="match status" value="1"/>
</dbReference>
<dbReference type="PANTHER" id="PTHR35011:SF4">
    <property type="entry name" value="SLL1102 PROTEIN"/>
    <property type="match status" value="1"/>
</dbReference>
<organism evidence="11 12">
    <name type="scientific">Falsiroseomonas bella</name>
    <dbReference type="NCBI Taxonomy" id="2184016"/>
    <lineage>
        <taxon>Bacteria</taxon>
        <taxon>Pseudomonadati</taxon>
        <taxon>Pseudomonadota</taxon>
        <taxon>Alphaproteobacteria</taxon>
        <taxon>Acetobacterales</taxon>
        <taxon>Roseomonadaceae</taxon>
        <taxon>Falsiroseomonas</taxon>
    </lineage>
</organism>
<feature type="transmembrane region" description="Helical" evidence="9">
    <location>
        <begin position="104"/>
        <end position="123"/>
    </location>
</feature>
<comment type="caution">
    <text evidence="11">The sequence shown here is derived from an EMBL/GenBank/DDBJ whole genome shotgun (WGS) entry which is preliminary data.</text>
</comment>
<evidence type="ECO:0000259" key="10">
    <source>
        <dbReference type="Pfam" id="PF04290"/>
    </source>
</evidence>
<comment type="similarity">
    <text evidence="8 9">Belongs to the TRAP transporter small permease family.</text>
</comment>
<dbReference type="InterPro" id="IPR007387">
    <property type="entry name" value="TRAP_DctQ"/>
</dbReference>
<comment type="subcellular location">
    <subcellularLocation>
        <location evidence="1 9">Cell inner membrane</location>
        <topology evidence="1 9">Multi-pass membrane protein</topology>
    </subcellularLocation>
</comment>
<evidence type="ECO:0000313" key="11">
    <source>
        <dbReference type="EMBL" id="PWS34784.1"/>
    </source>
</evidence>
<dbReference type="InterPro" id="IPR055348">
    <property type="entry name" value="DctQ"/>
</dbReference>
<comment type="subunit">
    <text evidence="9">The complex comprises the extracytoplasmic solute receptor protein and the two transmembrane proteins.</text>
</comment>
<dbReference type="EMBL" id="QGNA01000006">
    <property type="protein sequence ID" value="PWS34784.1"/>
    <property type="molecule type" value="Genomic_DNA"/>
</dbReference>
<dbReference type="AlphaFoldDB" id="A0A317F6Y6"/>
<comment type="function">
    <text evidence="9">Part of the tripartite ATP-independent periplasmic (TRAP) transport system.</text>
</comment>
<evidence type="ECO:0000256" key="1">
    <source>
        <dbReference type="ARBA" id="ARBA00004429"/>
    </source>
</evidence>
<keyword evidence="12" id="KW-1185">Reference proteome</keyword>
<evidence type="ECO:0000256" key="5">
    <source>
        <dbReference type="ARBA" id="ARBA00022692"/>
    </source>
</evidence>
<name>A0A317F6Y6_9PROT</name>
<dbReference type="OrthoDB" id="9794346at2"/>
<dbReference type="Proteomes" id="UP000245765">
    <property type="component" value="Unassembled WGS sequence"/>
</dbReference>
<comment type="caution">
    <text evidence="9">Lacks conserved residue(s) required for the propagation of feature annotation.</text>
</comment>
<evidence type="ECO:0000256" key="8">
    <source>
        <dbReference type="ARBA" id="ARBA00038436"/>
    </source>
</evidence>
<gene>
    <name evidence="11" type="ORF">DFH01_24735</name>
</gene>
<evidence type="ECO:0000256" key="4">
    <source>
        <dbReference type="ARBA" id="ARBA00022519"/>
    </source>
</evidence>
<keyword evidence="2 9" id="KW-0813">Transport</keyword>